<evidence type="ECO:0000256" key="1">
    <source>
        <dbReference type="SAM" id="MobiDB-lite"/>
    </source>
</evidence>
<reference evidence="2 3" key="1">
    <citation type="submission" date="2021-06" db="EMBL/GenBank/DDBJ databases">
        <title>Caerostris extrusa draft genome.</title>
        <authorList>
            <person name="Kono N."/>
            <person name="Arakawa K."/>
        </authorList>
    </citation>
    <scope>NUCLEOTIDE SEQUENCE [LARGE SCALE GENOMIC DNA]</scope>
</reference>
<accession>A0AAV4UPE0</accession>
<feature type="region of interest" description="Disordered" evidence="1">
    <location>
        <begin position="49"/>
        <end position="68"/>
    </location>
</feature>
<dbReference type="AlphaFoldDB" id="A0AAV4UPE0"/>
<sequence>MYILDLCRGTLSLRLIREIVEKAISKNIFAMGILLIPIITPEMTYRVGNKTPKNSDKKSGFNLRGKDTTDSSAPVMGLERKQRCRVCKQLLSDYHYCRITSIILELFAREILQNVPFIQDGVFLHISVGQNCILSVHFPASNPDITTCGIRL</sequence>
<evidence type="ECO:0000313" key="2">
    <source>
        <dbReference type="EMBL" id="GIY59585.1"/>
    </source>
</evidence>
<proteinExistence type="predicted"/>
<name>A0AAV4UPE0_CAEEX</name>
<evidence type="ECO:0000313" key="3">
    <source>
        <dbReference type="Proteomes" id="UP001054945"/>
    </source>
</evidence>
<keyword evidence="3" id="KW-1185">Reference proteome</keyword>
<organism evidence="2 3">
    <name type="scientific">Caerostris extrusa</name>
    <name type="common">Bark spider</name>
    <name type="synonym">Caerostris bankana</name>
    <dbReference type="NCBI Taxonomy" id="172846"/>
    <lineage>
        <taxon>Eukaryota</taxon>
        <taxon>Metazoa</taxon>
        <taxon>Ecdysozoa</taxon>
        <taxon>Arthropoda</taxon>
        <taxon>Chelicerata</taxon>
        <taxon>Arachnida</taxon>
        <taxon>Araneae</taxon>
        <taxon>Araneomorphae</taxon>
        <taxon>Entelegynae</taxon>
        <taxon>Araneoidea</taxon>
        <taxon>Araneidae</taxon>
        <taxon>Caerostris</taxon>
    </lineage>
</organism>
<protein>
    <submittedName>
        <fullName evidence="2">Uncharacterized protein</fullName>
    </submittedName>
</protein>
<comment type="caution">
    <text evidence="2">The sequence shown here is derived from an EMBL/GenBank/DDBJ whole genome shotgun (WGS) entry which is preliminary data.</text>
</comment>
<feature type="compositionally biased region" description="Basic and acidic residues" evidence="1">
    <location>
        <begin position="53"/>
        <end position="68"/>
    </location>
</feature>
<dbReference type="Proteomes" id="UP001054945">
    <property type="component" value="Unassembled WGS sequence"/>
</dbReference>
<gene>
    <name evidence="2" type="ORF">CEXT_316901</name>
</gene>
<dbReference type="EMBL" id="BPLR01013216">
    <property type="protein sequence ID" value="GIY59585.1"/>
    <property type="molecule type" value="Genomic_DNA"/>
</dbReference>